<dbReference type="PROSITE" id="PS00626">
    <property type="entry name" value="RCC1_2"/>
    <property type="match status" value="2"/>
</dbReference>
<dbReference type="InterPro" id="IPR058923">
    <property type="entry name" value="RCC1-like_dom"/>
</dbReference>
<dbReference type="PROSITE" id="PS50012">
    <property type="entry name" value="RCC1_3"/>
    <property type="match status" value="5"/>
</dbReference>
<feature type="repeat" description="RCC1" evidence="2">
    <location>
        <begin position="807"/>
        <end position="863"/>
    </location>
</feature>
<keyword evidence="1" id="KW-0677">Repeat</keyword>
<dbReference type="Pfam" id="PF00415">
    <property type="entry name" value="RCC1"/>
    <property type="match status" value="1"/>
</dbReference>
<sequence length="1590" mass="178967">MFPLFELVRLFTVRDDYDSRNSPTIVRYAYKEAGEVNLLALACTNGYVLLRYSSGNGKPPTTHQLPWPQDKPISSMCFDPTVTWLLVLAEDATLFIIPALPIMDPTAKVNQLWREDDVTITKVKRPKGVPTALLWWHTLDDRQIAIIGTKIGEIIFVDLVTRKTLYDINCDCKIMQIDIVEDDQQMTTNLLITDQSGVQWKLLLESRTHEILSLPDKELLDLGYNTVDGRNLPIISITTPSDQTRDLFLPLRFYQFQRSVFLSPQYAKGRHFVAAHCDKTNTYQIYDSDVEHNPLFVYKLPFGAYNVILTDKVIFTTTRLGGEKRLLVIANQRAETSVDDQQDFNKDAVLQQFDLPQEEHLLTVLKKSYPFYWHDKREEDLCQKMAQDIQLGLRRTNRAGPNILPLTAYDMHVTSHTVLNGCVIITGSSVYECRPRISPERLFLQMAVQQLDHSRTEILGIGLGLDLNTLYEVSAEHVLKSKDFTQAIRLYKLSKCSHARRVANFAQYGCVQEVLTYARQVLCGQNQDINTSERKQLTDLAIHCFVHQIQEHSGDKAQLEQSFLEFLITNFSYEESLALSLLSENGLIYILLELAKARGLVMEALDLLAKNDYTRLDNPVVDSLVSKGFTNHLVQAAKGTFFQSLSPQYRTEILCSKPQLALQHYAMIQDSIADLRVDTLENLANIFDPSRVSLRNHISKHMISKKRTASISSLTSQCSDGEAGPMENTLPEASKLVDFFVTIILQLNSKRDKSGDIPNAEEVLTMNSNDISKQSPEENLKVKVRKLTCRPVPLGAGHQHVALVRNGDLYTWGRTSHGRLGHGDLAPDNTVSPPCRVETLHMLQVRVISVACGGEHTLALTQQGVFAWGSSQYGQVGIGTRHIYSRPMQVNKLSSVQCVSVETGQYHSLALTVDGEVYSWGWGVHGQLGHGSIEDALVPSHVQALSDKQIIRVCGGYCHTVALSSEGEVYSFGCGFFGQLGLATNKKQTLPVRIHALKGKVVLVSTKFFHNIAVTQSNHVFSWGCHPFNLRFAAHSIRKARQAGAVVGDPVDHFLLPDLVDTCFVHGRITQAVCGSSHSALVTLDGDVYTWGRNMDGQIGNNTRQDMKIPSMVTNINDRSVTHITIGGEFNIAQDSDGLVWGWGKNDMGQVKQEKLEPSPTTSTHKVIKTHNRRRAGSGITELLLPTVCQGFPNAKPTSSLWRPSHLTRSGSYDGSDGETWWSEDNQDDVQLDLLPDLQSLGNRKYGRITIHEVLQHLSELCNCMKILRQCVNVEDWLSAAYVCLYQNNYAQALAFHLKALSSYSMVFGSDFLQSTERVVQHYLRLCITQELPASQKEENYRLVLIQMLEHWEKHDLSVSSLEVLLADHMDSVCCILSTFLFWKNPRTDDGGETMEMPICIGVSGQFMMHFTTKFCLHVLQKVFDKMLLSDFEKRYPVSYGSLKRLLTCRIGSSESDLDLQPGDKLVPFDQLWQDVVRNLQKGSESRDYIYITRTDIDHMTEKLGQTQGPQSIQEEVNSQEPNAVLFTCGHHYTRRNFMDEVTVKFNKELSQGPSSLPGSASLLMQYYCRQGLLPLACPKCVLNTLHTAM</sequence>
<dbReference type="PANTHER" id="PTHR22870:SF360">
    <property type="entry name" value="ULTRAVIOLET-B RECEPTOR UVR8"/>
    <property type="match status" value="1"/>
</dbReference>
<evidence type="ECO:0000256" key="2">
    <source>
        <dbReference type="PROSITE-ProRule" id="PRU00235"/>
    </source>
</evidence>
<proteinExistence type="predicted"/>
<dbReference type="InterPro" id="IPR036322">
    <property type="entry name" value="WD40_repeat_dom_sf"/>
</dbReference>
<accession>A0A210PZT6</accession>
<feature type="repeat" description="RCC1" evidence="2">
    <location>
        <begin position="967"/>
        <end position="1017"/>
    </location>
</feature>
<reference evidence="4 5" key="1">
    <citation type="journal article" date="2017" name="Nat. Ecol. Evol.">
        <title>Scallop genome provides insights into evolution of bilaterian karyotype and development.</title>
        <authorList>
            <person name="Wang S."/>
            <person name="Zhang J."/>
            <person name="Jiao W."/>
            <person name="Li J."/>
            <person name="Xun X."/>
            <person name="Sun Y."/>
            <person name="Guo X."/>
            <person name="Huan P."/>
            <person name="Dong B."/>
            <person name="Zhang L."/>
            <person name="Hu X."/>
            <person name="Sun X."/>
            <person name="Wang J."/>
            <person name="Zhao C."/>
            <person name="Wang Y."/>
            <person name="Wang D."/>
            <person name="Huang X."/>
            <person name="Wang R."/>
            <person name="Lv J."/>
            <person name="Li Y."/>
            <person name="Zhang Z."/>
            <person name="Liu B."/>
            <person name="Lu W."/>
            <person name="Hui Y."/>
            <person name="Liang J."/>
            <person name="Zhou Z."/>
            <person name="Hou R."/>
            <person name="Li X."/>
            <person name="Liu Y."/>
            <person name="Li H."/>
            <person name="Ning X."/>
            <person name="Lin Y."/>
            <person name="Zhao L."/>
            <person name="Xing Q."/>
            <person name="Dou J."/>
            <person name="Li Y."/>
            <person name="Mao J."/>
            <person name="Guo H."/>
            <person name="Dou H."/>
            <person name="Li T."/>
            <person name="Mu C."/>
            <person name="Jiang W."/>
            <person name="Fu Q."/>
            <person name="Fu X."/>
            <person name="Miao Y."/>
            <person name="Liu J."/>
            <person name="Yu Q."/>
            <person name="Li R."/>
            <person name="Liao H."/>
            <person name="Li X."/>
            <person name="Kong Y."/>
            <person name="Jiang Z."/>
            <person name="Chourrout D."/>
            <person name="Li R."/>
            <person name="Bao Z."/>
        </authorList>
    </citation>
    <scope>NUCLEOTIDE SEQUENCE [LARGE SCALE GENOMIC DNA]</scope>
    <source>
        <strain evidence="4 5">PY_sf001</strain>
    </source>
</reference>
<dbReference type="STRING" id="6573.A0A210PZT6"/>
<evidence type="ECO:0000313" key="4">
    <source>
        <dbReference type="EMBL" id="OWF41992.1"/>
    </source>
</evidence>
<dbReference type="EMBL" id="NEDP02005326">
    <property type="protein sequence ID" value="OWF41992.1"/>
    <property type="molecule type" value="Genomic_DNA"/>
</dbReference>
<feature type="repeat" description="RCC1" evidence="2">
    <location>
        <begin position="863"/>
        <end position="914"/>
    </location>
</feature>
<dbReference type="SUPFAM" id="SSF50985">
    <property type="entry name" value="RCC1/BLIP-II"/>
    <property type="match status" value="2"/>
</dbReference>
<dbReference type="Proteomes" id="UP000242188">
    <property type="component" value="Unassembled WGS sequence"/>
</dbReference>
<keyword evidence="5" id="KW-1185">Reference proteome</keyword>
<dbReference type="InterPro" id="IPR009091">
    <property type="entry name" value="RCC1/BLIP-II"/>
</dbReference>
<dbReference type="InterPro" id="IPR000408">
    <property type="entry name" value="Reg_chr_condens"/>
</dbReference>
<dbReference type="InterPro" id="IPR051210">
    <property type="entry name" value="Ub_ligase/GEF_domain"/>
</dbReference>
<dbReference type="OrthoDB" id="16281at2759"/>
<feature type="domain" description="RCC1-like" evidence="3">
    <location>
        <begin position="771"/>
        <end position="1025"/>
    </location>
</feature>
<feature type="repeat" description="RCC1" evidence="2">
    <location>
        <begin position="1086"/>
        <end position="1137"/>
    </location>
</feature>
<evidence type="ECO:0000259" key="3">
    <source>
        <dbReference type="Pfam" id="PF25390"/>
    </source>
</evidence>
<dbReference type="SUPFAM" id="SSF50978">
    <property type="entry name" value="WD40 repeat-like"/>
    <property type="match status" value="1"/>
</dbReference>
<comment type="caution">
    <text evidence="4">The sequence shown here is derived from an EMBL/GenBank/DDBJ whole genome shotgun (WGS) entry which is preliminary data.</text>
</comment>
<dbReference type="Pfam" id="PF25390">
    <property type="entry name" value="WD40_RLD"/>
    <property type="match status" value="1"/>
</dbReference>
<evidence type="ECO:0000313" key="5">
    <source>
        <dbReference type="Proteomes" id="UP000242188"/>
    </source>
</evidence>
<organism evidence="4 5">
    <name type="scientific">Mizuhopecten yessoensis</name>
    <name type="common">Japanese scallop</name>
    <name type="synonym">Patinopecten yessoensis</name>
    <dbReference type="NCBI Taxonomy" id="6573"/>
    <lineage>
        <taxon>Eukaryota</taxon>
        <taxon>Metazoa</taxon>
        <taxon>Spiralia</taxon>
        <taxon>Lophotrochozoa</taxon>
        <taxon>Mollusca</taxon>
        <taxon>Bivalvia</taxon>
        <taxon>Autobranchia</taxon>
        <taxon>Pteriomorphia</taxon>
        <taxon>Pectinida</taxon>
        <taxon>Pectinoidea</taxon>
        <taxon>Pectinidae</taxon>
        <taxon>Mizuhopecten</taxon>
    </lineage>
</organism>
<evidence type="ECO:0000256" key="1">
    <source>
        <dbReference type="ARBA" id="ARBA00022737"/>
    </source>
</evidence>
<dbReference type="Gene3D" id="2.130.10.30">
    <property type="entry name" value="Regulator of chromosome condensation 1/beta-lactamase-inhibitor protein II"/>
    <property type="match status" value="2"/>
</dbReference>
<keyword evidence="4" id="KW-0675">Receptor</keyword>
<name>A0A210PZT6_MIZYE</name>
<dbReference type="PANTHER" id="PTHR22870">
    <property type="entry name" value="REGULATOR OF CHROMOSOME CONDENSATION"/>
    <property type="match status" value="1"/>
</dbReference>
<gene>
    <name evidence="4" type="ORF">KP79_PYT11029</name>
</gene>
<protein>
    <submittedName>
        <fullName evidence="4">Ultraviolet-B receptor UVR8</fullName>
    </submittedName>
</protein>
<dbReference type="PRINTS" id="PR00633">
    <property type="entry name" value="RCCNDNSATION"/>
</dbReference>
<feature type="repeat" description="RCC1" evidence="2">
    <location>
        <begin position="915"/>
        <end position="966"/>
    </location>
</feature>